<evidence type="ECO:0000256" key="1">
    <source>
        <dbReference type="SAM" id="MobiDB-lite"/>
    </source>
</evidence>
<comment type="caution">
    <text evidence="2">The sequence shown here is derived from an EMBL/GenBank/DDBJ whole genome shotgun (WGS) entry which is preliminary data.</text>
</comment>
<dbReference type="Proteomes" id="UP001432027">
    <property type="component" value="Unassembled WGS sequence"/>
</dbReference>
<reference evidence="2" key="1">
    <citation type="submission" date="2023-10" db="EMBL/GenBank/DDBJ databases">
        <title>Genome assembly of Pristionchus species.</title>
        <authorList>
            <person name="Yoshida K."/>
            <person name="Sommer R.J."/>
        </authorList>
    </citation>
    <scope>NUCLEOTIDE SEQUENCE</scope>
    <source>
        <strain evidence="2">RS0144</strain>
    </source>
</reference>
<feature type="compositionally biased region" description="Polar residues" evidence="1">
    <location>
        <begin position="1"/>
        <end position="10"/>
    </location>
</feature>
<sequence length="133" mass="14945">LFHSQPNPSNGFPYPYQSSLPSSSATQSNGHSLRCPSCHSHTRSRSQETPCTHSSEDPRWEDRGDHPCHSMQDHRLFLLARSSLFPLVVEFPLVSSPSLLLLNSSVLLILHHSNMSLRPEIASLPSLHSRILW</sequence>
<dbReference type="EMBL" id="BTSX01000006">
    <property type="protein sequence ID" value="GMT04779.1"/>
    <property type="molecule type" value="Genomic_DNA"/>
</dbReference>
<gene>
    <name evidence="2" type="ORF">PENTCL1PPCAC_26953</name>
</gene>
<protein>
    <recommendedName>
        <fullName evidence="4">G protein-coupled receptor</fullName>
    </recommendedName>
</protein>
<name>A0AAV5UFN7_9BILA</name>
<feature type="compositionally biased region" description="Low complexity" evidence="1">
    <location>
        <begin position="13"/>
        <end position="28"/>
    </location>
</feature>
<evidence type="ECO:0008006" key="4">
    <source>
        <dbReference type="Google" id="ProtNLM"/>
    </source>
</evidence>
<keyword evidence="3" id="KW-1185">Reference proteome</keyword>
<proteinExistence type="predicted"/>
<feature type="region of interest" description="Disordered" evidence="1">
    <location>
        <begin position="1"/>
        <end position="66"/>
    </location>
</feature>
<dbReference type="AlphaFoldDB" id="A0AAV5UFN7"/>
<evidence type="ECO:0000313" key="2">
    <source>
        <dbReference type="EMBL" id="GMT04779.1"/>
    </source>
</evidence>
<accession>A0AAV5UFN7</accession>
<feature type="non-terminal residue" evidence="2">
    <location>
        <position position="1"/>
    </location>
</feature>
<feature type="compositionally biased region" description="Basic and acidic residues" evidence="1">
    <location>
        <begin position="54"/>
        <end position="66"/>
    </location>
</feature>
<evidence type="ECO:0000313" key="3">
    <source>
        <dbReference type="Proteomes" id="UP001432027"/>
    </source>
</evidence>
<organism evidence="2 3">
    <name type="scientific">Pristionchus entomophagus</name>
    <dbReference type="NCBI Taxonomy" id="358040"/>
    <lineage>
        <taxon>Eukaryota</taxon>
        <taxon>Metazoa</taxon>
        <taxon>Ecdysozoa</taxon>
        <taxon>Nematoda</taxon>
        <taxon>Chromadorea</taxon>
        <taxon>Rhabditida</taxon>
        <taxon>Rhabditina</taxon>
        <taxon>Diplogasteromorpha</taxon>
        <taxon>Diplogasteroidea</taxon>
        <taxon>Neodiplogasteridae</taxon>
        <taxon>Pristionchus</taxon>
    </lineage>
</organism>